<organism evidence="1">
    <name type="scientific">Arundo donax</name>
    <name type="common">Giant reed</name>
    <name type="synonym">Donax arundinaceus</name>
    <dbReference type="NCBI Taxonomy" id="35708"/>
    <lineage>
        <taxon>Eukaryota</taxon>
        <taxon>Viridiplantae</taxon>
        <taxon>Streptophyta</taxon>
        <taxon>Embryophyta</taxon>
        <taxon>Tracheophyta</taxon>
        <taxon>Spermatophyta</taxon>
        <taxon>Magnoliopsida</taxon>
        <taxon>Liliopsida</taxon>
        <taxon>Poales</taxon>
        <taxon>Poaceae</taxon>
        <taxon>PACMAD clade</taxon>
        <taxon>Arundinoideae</taxon>
        <taxon>Arundineae</taxon>
        <taxon>Arundo</taxon>
    </lineage>
</organism>
<name>A0A0A8ZUZ4_ARUDO</name>
<accession>A0A0A8ZUZ4</accession>
<reference evidence="1" key="1">
    <citation type="submission" date="2014-09" db="EMBL/GenBank/DDBJ databases">
        <authorList>
            <person name="Magalhaes I.L.F."/>
            <person name="Oliveira U."/>
            <person name="Santos F.R."/>
            <person name="Vidigal T.H.D.A."/>
            <person name="Brescovit A.D."/>
            <person name="Santos A.J."/>
        </authorList>
    </citation>
    <scope>NUCLEOTIDE SEQUENCE</scope>
    <source>
        <tissue evidence="1">Shoot tissue taken approximately 20 cm above the soil surface</tissue>
    </source>
</reference>
<reference evidence="1" key="2">
    <citation type="journal article" date="2015" name="Data Brief">
        <title>Shoot transcriptome of the giant reed, Arundo donax.</title>
        <authorList>
            <person name="Barrero R.A."/>
            <person name="Guerrero F.D."/>
            <person name="Moolhuijzen P."/>
            <person name="Goolsby J.A."/>
            <person name="Tidwell J."/>
            <person name="Bellgard S.E."/>
            <person name="Bellgard M.I."/>
        </authorList>
    </citation>
    <scope>NUCLEOTIDE SEQUENCE</scope>
    <source>
        <tissue evidence="1">Shoot tissue taken approximately 20 cm above the soil surface</tissue>
    </source>
</reference>
<dbReference type="AlphaFoldDB" id="A0A0A8ZUZ4"/>
<evidence type="ECO:0000313" key="1">
    <source>
        <dbReference type="EMBL" id="JAD43239.1"/>
    </source>
</evidence>
<sequence length="26" mass="2945">MILGWCASIFFEKGTSIFAKFSMNSK</sequence>
<proteinExistence type="predicted"/>
<protein>
    <submittedName>
        <fullName evidence="1">Uncharacterized protein</fullName>
    </submittedName>
</protein>
<dbReference type="EMBL" id="GBRH01254656">
    <property type="protein sequence ID" value="JAD43239.1"/>
    <property type="molecule type" value="Transcribed_RNA"/>
</dbReference>